<evidence type="ECO:0000313" key="2">
    <source>
        <dbReference type="EMBL" id="OQD61196.1"/>
    </source>
</evidence>
<reference evidence="3" key="1">
    <citation type="journal article" date="2017" name="Nat. Microbiol.">
        <title>Global analysis of biosynthetic gene clusters reveals vast potential of secondary metabolite production in Penicillium species.</title>
        <authorList>
            <person name="Nielsen J.C."/>
            <person name="Grijseels S."/>
            <person name="Prigent S."/>
            <person name="Ji B."/>
            <person name="Dainat J."/>
            <person name="Nielsen K.F."/>
            <person name="Frisvad J.C."/>
            <person name="Workman M."/>
            <person name="Nielsen J."/>
        </authorList>
    </citation>
    <scope>NUCLEOTIDE SEQUENCE [LARGE SCALE GENOMIC DNA]</scope>
    <source>
        <strain evidence="3">IBT 4502</strain>
    </source>
</reference>
<evidence type="ECO:0000256" key="1">
    <source>
        <dbReference type="SAM" id="Phobius"/>
    </source>
</evidence>
<comment type="caution">
    <text evidence="2">The sequence shown here is derived from an EMBL/GenBank/DDBJ whole genome shotgun (WGS) entry which is preliminary data.</text>
</comment>
<keyword evidence="1" id="KW-0472">Membrane</keyword>
<feature type="transmembrane region" description="Helical" evidence="1">
    <location>
        <begin position="138"/>
        <end position="159"/>
    </location>
</feature>
<evidence type="ECO:0000313" key="3">
    <source>
        <dbReference type="Proteomes" id="UP000191408"/>
    </source>
</evidence>
<gene>
    <name evidence="2" type="ORF">PENPOL_c018G04537</name>
</gene>
<protein>
    <recommendedName>
        <fullName evidence="4">Amino acid transporter transmembrane domain-containing protein</fullName>
    </recommendedName>
</protein>
<keyword evidence="1" id="KW-1133">Transmembrane helix</keyword>
<feature type="transmembrane region" description="Helical" evidence="1">
    <location>
        <begin position="55"/>
        <end position="74"/>
    </location>
</feature>
<dbReference type="AlphaFoldDB" id="A0A1V6N9S5"/>
<feature type="transmembrane region" description="Helical" evidence="1">
    <location>
        <begin position="81"/>
        <end position="102"/>
    </location>
</feature>
<sequence>MPQNSVDKKADHFAALDFAANDSAALELGPGPMIDQPGGVFNRGDGDVNFRTVGWLQAAMIFLKIIFATGVLLIPSVMVDVGAVPGSIILLAFTVLNGYSTILTGSFQKQYPSCHSITDIARAIGGVVLQELTGALSIISYIITALSGVISIFAAANTLSNHAVCTI</sequence>
<proteinExistence type="predicted"/>
<evidence type="ECO:0008006" key="4">
    <source>
        <dbReference type="Google" id="ProtNLM"/>
    </source>
</evidence>
<dbReference type="EMBL" id="MDYM01000018">
    <property type="protein sequence ID" value="OQD61196.1"/>
    <property type="molecule type" value="Genomic_DNA"/>
</dbReference>
<keyword evidence="3" id="KW-1185">Reference proteome</keyword>
<dbReference type="Proteomes" id="UP000191408">
    <property type="component" value="Unassembled WGS sequence"/>
</dbReference>
<name>A0A1V6N9S5_PENPO</name>
<dbReference type="STRING" id="60169.A0A1V6N9S5"/>
<organism evidence="2 3">
    <name type="scientific">Penicillium polonicum</name>
    <dbReference type="NCBI Taxonomy" id="60169"/>
    <lineage>
        <taxon>Eukaryota</taxon>
        <taxon>Fungi</taxon>
        <taxon>Dikarya</taxon>
        <taxon>Ascomycota</taxon>
        <taxon>Pezizomycotina</taxon>
        <taxon>Eurotiomycetes</taxon>
        <taxon>Eurotiomycetidae</taxon>
        <taxon>Eurotiales</taxon>
        <taxon>Aspergillaceae</taxon>
        <taxon>Penicillium</taxon>
    </lineage>
</organism>
<keyword evidence="1" id="KW-0812">Transmembrane</keyword>
<accession>A0A1V6N9S5</accession>